<dbReference type="AlphaFoldDB" id="A0A819Y9J3"/>
<gene>
    <name evidence="1" type="ORF">OXD698_LOCUS38230</name>
</gene>
<evidence type="ECO:0000313" key="1">
    <source>
        <dbReference type="EMBL" id="CAF4154034.1"/>
    </source>
</evidence>
<reference evidence="1" key="1">
    <citation type="submission" date="2021-02" db="EMBL/GenBank/DDBJ databases">
        <authorList>
            <person name="Nowell W R."/>
        </authorList>
    </citation>
    <scope>NUCLEOTIDE SEQUENCE</scope>
</reference>
<proteinExistence type="predicted"/>
<sequence length="37" mass="4335">MLKDLASLYELYSKYLFSSSSLTNTLTTNYEYIRSFA</sequence>
<name>A0A819Y9J3_9BILA</name>
<dbReference type="Proteomes" id="UP000663844">
    <property type="component" value="Unassembled WGS sequence"/>
</dbReference>
<feature type="non-terminal residue" evidence="1">
    <location>
        <position position="37"/>
    </location>
</feature>
<organism evidence="1 2">
    <name type="scientific">Adineta steineri</name>
    <dbReference type="NCBI Taxonomy" id="433720"/>
    <lineage>
        <taxon>Eukaryota</taxon>
        <taxon>Metazoa</taxon>
        <taxon>Spiralia</taxon>
        <taxon>Gnathifera</taxon>
        <taxon>Rotifera</taxon>
        <taxon>Eurotatoria</taxon>
        <taxon>Bdelloidea</taxon>
        <taxon>Adinetida</taxon>
        <taxon>Adinetidae</taxon>
        <taxon>Adineta</taxon>
    </lineage>
</organism>
<accession>A0A819Y9J3</accession>
<evidence type="ECO:0000313" key="2">
    <source>
        <dbReference type="Proteomes" id="UP000663844"/>
    </source>
</evidence>
<protein>
    <submittedName>
        <fullName evidence="1">Uncharacterized protein</fullName>
    </submittedName>
</protein>
<comment type="caution">
    <text evidence="1">The sequence shown here is derived from an EMBL/GenBank/DDBJ whole genome shotgun (WGS) entry which is preliminary data.</text>
</comment>
<dbReference type="EMBL" id="CAJOAZ010007104">
    <property type="protein sequence ID" value="CAF4154034.1"/>
    <property type="molecule type" value="Genomic_DNA"/>
</dbReference>